<dbReference type="AlphaFoldDB" id="A0A923E3W7"/>
<feature type="compositionally biased region" description="Basic and acidic residues" evidence="2">
    <location>
        <begin position="139"/>
        <end position="170"/>
    </location>
</feature>
<keyword evidence="5" id="KW-1185">Reference proteome</keyword>
<accession>A0A923E3W7</accession>
<proteinExistence type="predicted"/>
<evidence type="ECO:0000256" key="1">
    <source>
        <dbReference type="PROSITE-ProRule" id="PRU00182"/>
    </source>
</evidence>
<gene>
    <name evidence="4" type="ORF">HD592_002156</name>
</gene>
<dbReference type="RefSeq" id="WP_184454049.1">
    <property type="nucleotide sequence ID" value="NZ_JACHMK010000001.1"/>
</dbReference>
<keyword evidence="4" id="KW-0346">Stress response</keyword>
<dbReference type="InterPro" id="IPR036986">
    <property type="entry name" value="S4_RNA-bd_sf"/>
</dbReference>
<evidence type="ECO:0000256" key="2">
    <source>
        <dbReference type="SAM" id="MobiDB-lite"/>
    </source>
</evidence>
<dbReference type="InterPro" id="IPR002942">
    <property type="entry name" value="S4_RNA-bd"/>
</dbReference>
<feature type="region of interest" description="Disordered" evidence="2">
    <location>
        <begin position="1"/>
        <end position="31"/>
    </location>
</feature>
<sequence>MSDDSSPTPPGAHADAVSPEEPQIPRGALADSDSVRVDTWLWAIRRVKSRSQATSAARAGHVKVNGDTAKAAQKVRIGDEVRLRVEGFDQVLRVRRLLVKRVGAPQARTAYEDLTPERPRTVIPVARRERGTGRPSKRERRDLDRLRGRDSHVRARLDRPVSGDPLDVER</sequence>
<dbReference type="Proteomes" id="UP000617426">
    <property type="component" value="Unassembled WGS sequence"/>
</dbReference>
<dbReference type="SMART" id="SM00363">
    <property type="entry name" value="S4"/>
    <property type="match status" value="1"/>
</dbReference>
<dbReference type="EMBL" id="JACHMK010000001">
    <property type="protein sequence ID" value="MBB6335591.1"/>
    <property type="molecule type" value="Genomic_DNA"/>
</dbReference>
<reference evidence="4" key="1">
    <citation type="submission" date="2020-08" db="EMBL/GenBank/DDBJ databases">
        <title>Sequencing the genomes of 1000 actinobacteria strains.</title>
        <authorList>
            <person name="Klenk H.-P."/>
        </authorList>
    </citation>
    <scope>NUCLEOTIDE SEQUENCE</scope>
    <source>
        <strain evidence="4">DSM 10695</strain>
    </source>
</reference>
<comment type="caution">
    <text evidence="4">The sequence shown here is derived from an EMBL/GenBank/DDBJ whole genome shotgun (WGS) entry which is preliminary data.</text>
</comment>
<feature type="region of interest" description="Disordered" evidence="2">
    <location>
        <begin position="126"/>
        <end position="170"/>
    </location>
</feature>
<name>A0A923E3W7_9ACTO</name>
<evidence type="ECO:0000313" key="4">
    <source>
        <dbReference type="EMBL" id="MBB6335591.1"/>
    </source>
</evidence>
<dbReference type="Gene3D" id="3.10.290.10">
    <property type="entry name" value="RNA-binding S4 domain"/>
    <property type="match status" value="1"/>
</dbReference>
<organism evidence="4 5">
    <name type="scientific">Schaalia hyovaginalis</name>
    <dbReference type="NCBI Taxonomy" id="29316"/>
    <lineage>
        <taxon>Bacteria</taxon>
        <taxon>Bacillati</taxon>
        <taxon>Actinomycetota</taxon>
        <taxon>Actinomycetes</taxon>
        <taxon>Actinomycetales</taxon>
        <taxon>Actinomycetaceae</taxon>
        <taxon>Schaalia</taxon>
    </lineage>
</organism>
<dbReference type="Pfam" id="PF01479">
    <property type="entry name" value="S4"/>
    <property type="match status" value="1"/>
</dbReference>
<dbReference type="PROSITE" id="PS50889">
    <property type="entry name" value="S4"/>
    <property type="match status" value="1"/>
</dbReference>
<dbReference type="SUPFAM" id="SSF55174">
    <property type="entry name" value="Alpha-L RNA-binding motif"/>
    <property type="match status" value="1"/>
</dbReference>
<dbReference type="GO" id="GO:0003723">
    <property type="term" value="F:RNA binding"/>
    <property type="evidence" value="ECO:0007669"/>
    <property type="project" value="UniProtKB-KW"/>
</dbReference>
<dbReference type="CDD" id="cd00165">
    <property type="entry name" value="S4"/>
    <property type="match status" value="1"/>
</dbReference>
<keyword evidence="1" id="KW-0694">RNA-binding</keyword>
<protein>
    <submittedName>
        <fullName evidence="4">Ribosome-associated heat shock protein Hsp15</fullName>
    </submittedName>
</protein>
<evidence type="ECO:0000313" key="5">
    <source>
        <dbReference type="Proteomes" id="UP000617426"/>
    </source>
</evidence>
<feature type="domain" description="RNA-binding S4" evidence="3">
    <location>
        <begin position="35"/>
        <end position="99"/>
    </location>
</feature>
<evidence type="ECO:0000259" key="3">
    <source>
        <dbReference type="SMART" id="SM00363"/>
    </source>
</evidence>